<accession>E0XQ89</accession>
<reference evidence="1" key="1">
    <citation type="journal article" date="2011" name="Environ. Microbiol.">
        <title>Time-series analyses of Monterey Bay coastal microbial picoplankton using a 'genome proxy' microarray.</title>
        <authorList>
            <person name="Rich V.I."/>
            <person name="Pham V.D."/>
            <person name="Eppley J."/>
            <person name="Shi Y."/>
            <person name="DeLong E.F."/>
        </authorList>
    </citation>
    <scope>NUCLEOTIDE SEQUENCE</scope>
</reference>
<organism evidence="1">
    <name type="scientific">uncultured gamma proteobacterium HF0010_01E20</name>
    <dbReference type="NCBI Taxonomy" id="710977"/>
    <lineage>
        <taxon>Bacteria</taxon>
        <taxon>Pseudomonadati</taxon>
        <taxon>Pseudomonadota</taxon>
        <taxon>Gammaproteobacteria</taxon>
        <taxon>environmental samples</taxon>
    </lineage>
</organism>
<protein>
    <submittedName>
        <fullName evidence="1">Uncharacterized protein</fullName>
    </submittedName>
</protein>
<evidence type="ECO:0000313" key="1">
    <source>
        <dbReference type="EMBL" id="ADI16580.1"/>
    </source>
</evidence>
<dbReference type="AlphaFoldDB" id="E0XQ89"/>
<sequence>MIKLFSLIFSTFGLDGLYPAYAMMPNDHLPKTNYVFPHEWLVCTSFPSDPFDGCL</sequence>
<proteinExistence type="predicted"/>
<name>E0XQ89_9GAMM</name>
<dbReference type="EMBL" id="GU474841">
    <property type="protein sequence ID" value="ADI16580.1"/>
    <property type="molecule type" value="Genomic_DNA"/>
</dbReference>